<organism evidence="5 6">
    <name type="scientific">Orchesella cincta</name>
    <name type="common">Springtail</name>
    <name type="synonym">Podura cincta</name>
    <dbReference type="NCBI Taxonomy" id="48709"/>
    <lineage>
        <taxon>Eukaryota</taxon>
        <taxon>Metazoa</taxon>
        <taxon>Ecdysozoa</taxon>
        <taxon>Arthropoda</taxon>
        <taxon>Hexapoda</taxon>
        <taxon>Collembola</taxon>
        <taxon>Entomobryomorpha</taxon>
        <taxon>Entomobryoidea</taxon>
        <taxon>Orchesellidae</taxon>
        <taxon>Orchesellinae</taxon>
        <taxon>Orchesella</taxon>
    </lineage>
</organism>
<dbReference type="OrthoDB" id="10003276at2759"/>
<dbReference type="Pfam" id="PF03712">
    <property type="entry name" value="Cu2_monoox_C"/>
    <property type="match status" value="1"/>
</dbReference>
<dbReference type="InterPro" id="IPR024548">
    <property type="entry name" value="Cu2_monoox_C"/>
</dbReference>
<dbReference type="Gene3D" id="2.60.120.230">
    <property type="match status" value="1"/>
</dbReference>
<dbReference type="OMA" id="LMPFMAH"/>
<keyword evidence="6" id="KW-1185">Reference proteome</keyword>
<dbReference type="InterPro" id="IPR008977">
    <property type="entry name" value="PHM/PNGase_F_dom_sf"/>
</dbReference>
<keyword evidence="5" id="KW-0503">Monooxygenase</keyword>
<dbReference type="Gene3D" id="2.60.120.310">
    <property type="entry name" value="Copper type II, ascorbate-dependent monooxygenase, N-terminal domain"/>
    <property type="match status" value="1"/>
</dbReference>
<sequence>MRGTILRNDKFSVKVQNEPIDPQGNYLLSWDVDLEKGLVTFDVEAVTTGYVGFGISPNGGMAGADIFIAGVDDNGASYAFDMHGGAENGPPIPDTQSDWNLLEASEDETKTYLKFSRLLNTCDDEDYVISNDTVRIYLDDVAYHERNRAPQSLNLLMPDEADFNPEEYIKWDVMSEVTMPKADTTYWCSVHKGPELNATHHVISFEAVLDDAFALEHTHHFIIFKCVAPADQNADDLFRPFVNHPGENCYAPSDEQELPVNNCLQHYLFVWSKGGKRTVFPADVGYPIPDEVGVNNYYMMEVHYDNPQLEENRRFTTGARIMYTEKLRNIEAAMLTVAHQVHVTLTVPPNQTDYVVAECTYNNIWNKGKIVVGGISTREEMCMAFLWYYPKIDFEYCGSRYTTAQHFQELGIANYTRSSPEDGGI</sequence>
<dbReference type="Pfam" id="PF01082">
    <property type="entry name" value="Cu2_monooxygen"/>
    <property type="match status" value="1"/>
</dbReference>
<dbReference type="InterPro" id="IPR000323">
    <property type="entry name" value="Cu2_ascorb_mOase_N"/>
</dbReference>
<dbReference type="SUPFAM" id="SSF49742">
    <property type="entry name" value="PHM/PNGase F"/>
    <property type="match status" value="2"/>
</dbReference>
<keyword evidence="3" id="KW-0325">Glycoprotein</keyword>
<reference evidence="5 6" key="1">
    <citation type="journal article" date="2016" name="Genome Biol. Evol.">
        <title>Gene Family Evolution Reflects Adaptation to Soil Environmental Stressors in the Genome of the Collembolan Orchesella cincta.</title>
        <authorList>
            <person name="Faddeeva-Vakhrusheva A."/>
            <person name="Derks M.F."/>
            <person name="Anvar S.Y."/>
            <person name="Agamennone V."/>
            <person name="Suring W."/>
            <person name="Smit S."/>
            <person name="van Straalen N.M."/>
            <person name="Roelofs D."/>
        </authorList>
    </citation>
    <scope>NUCLEOTIDE SEQUENCE [LARGE SCALE GENOMIC DNA]</scope>
    <source>
        <tissue evidence="5">Mixed pool</tissue>
    </source>
</reference>
<dbReference type="GO" id="GO:0004500">
    <property type="term" value="F:dopamine beta-monooxygenase activity"/>
    <property type="evidence" value="ECO:0007669"/>
    <property type="project" value="InterPro"/>
</dbReference>
<dbReference type="InterPro" id="IPR036939">
    <property type="entry name" value="Cu2_ascorb_mOase_N_sf"/>
</dbReference>
<keyword evidence="2" id="KW-1015">Disulfide bond</keyword>
<evidence type="ECO:0000313" key="5">
    <source>
        <dbReference type="EMBL" id="ODM94958.1"/>
    </source>
</evidence>
<dbReference type="SMART" id="SM00664">
    <property type="entry name" value="DoH"/>
    <property type="match status" value="1"/>
</dbReference>
<comment type="similarity">
    <text evidence="1">Belongs to the copper type II ascorbate-dependent monooxygenase family.</text>
</comment>
<dbReference type="PROSITE" id="PS50836">
    <property type="entry name" value="DOMON"/>
    <property type="match status" value="1"/>
</dbReference>
<evidence type="ECO:0000313" key="6">
    <source>
        <dbReference type="Proteomes" id="UP000094527"/>
    </source>
</evidence>
<name>A0A1D2MPY8_ORCCI</name>
<keyword evidence="5" id="KW-0560">Oxidoreductase</keyword>
<dbReference type="PANTHER" id="PTHR10157:SF23">
    <property type="entry name" value="MOXD1 HOMOLOG 1"/>
    <property type="match status" value="1"/>
</dbReference>
<dbReference type="STRING" id="48709.A0A1D2MPY8"/>
<dbReference type="GO" id="GO:0042421">
    <property type="term" value="P:norepinephrine biosynthetic process"/>
    <property type="evidence" value="ECO:0007669"/>
    <property type="project" value="TreeGrafter"/>
</dbReference>
<dbReference type="Pfam" id="PF03351">
    <property type="entry name" value="DOMON"/>
    <property type="match status" value="1"/>
</dbReference>
<dbReference type="InterPro" id="IPR014784">
    <property type="entry name" value="Cu2_ascorb_mOase-like_C"/>
</dbReference>
<accession>A0A1D2MPY8</accession>
<dbReference type="CDD" id="cd09631">
    <property type="entry name" value="DOMON_DOH"/>
    <property type="match status" value="1"/>
</dbReference>
<dbReference type="InterPro" id="IPR028460">
    <property type="entry name" value="Tbh/DBH"/>
</dbReference>
<dbReference type="GO" id="GO:0030667">
    <property type="term" value="C:secretory granule membrane"/>
    <property type="evidence" value="ECO:0007669"/>
    <property type="project" value="TreeGrafter"/>
</dbReference>
<dbReference type="GO" id="GO:0005615">
    <property type="term" value="C:extracellular space"/>
    <property type="evidence" value="ECO:0007669"/>
    <property type="project" value="TreeGrafter"/>
</dbReference>
<evidence type="ECO:0000256" key="2">
    <source>
        <dbReference type="ARBA" id="ARBA00023157"/>
    </source>
</evidence>
<dbReference type="EMBL" id="LJIJ01000729">
    <property type="protein sequence ID" value="ODM94958.1"/>
    <property type="molecule type" value="Genomic_DNA"/>
</dbReference>
<dbReference type="InterPro" id="IPR005018">
    <property type="entry name" value="DOMON_domain"/>
</dbReference>
<evidence type="ECO:0000256" key="1">
    <source>
        <dbReference type="ARBA" id="ARBA00010676"/>
    </source>
</evidence>
<dbReference type="GO" id="GO:0005507">
    <property type="term" value="F:copper ion binding"/>
    <property type="evidence" value="ECO:0007669"/>
    <property type="project" value="InterPro"/>
</dbReference>
<feature type="domain" description="DOMON" evidence="4">
    <location>
        <begin position="24"/>
        <end position="141"/>
    </location>
</feature>
<dbReference type="InterPro" id="IPR000945">
    <property type="entry name" value="DBH-like"/>
</dbReference>
<dbReference type="PRINTS" id="PR00767">
    <property type="entry name" value="DBMONOXGNASE"/>
</dbReference>
<dbReference type="GO" id="GO:0042420">
    <property type="term" value="P:dopamine catabolic process"/>
    <property type="evidence" value="ECO:0007669"/>
    <property type="project" value="TreeGrafter"/>
</dbReference>
<dbReference type="GO" id="GO:0006589">
    <property type="term" value="P:octopamine biosynthetic process"/>
    <property type="evidence" value="ECO:0007669"/>
    <property type="project" value="TreeGrafter"/>
</dbReference>
<comment type="caution">
    <text evidence="5">The sequence shown here is derived from an EMBL/GenBank/DDBJ whole genome shotgun (WGS) entry which is preliminary data.</text>
</comment>
<dbReference type="InterPro" id="IPR045266">
    <property type="entry name" value="DOH_DOMON"/>
</dbReference>
<evidence type="ECO:0000259" key="4">
    <source>
        <dbReference type="PROSITE" id="PS50836"/>
    </source>
</evidence>
<proteinExistence type="inferred from homology"/>
<dbReference type="AlphaFoldDB" id="A0A1D2MPY8"/>
<evidence type="ECO:0000256" key="3">
    <source>
        <dbReference type="ARBA" id="ARBA00023180"/>
    </source>
</evidence>
<dbReference type="Proteomes" id="UP000094527">
    <property type="component" value="Unassembled WGS sequence"/>
</dbReference>
<protein>
    <submittedName>
        <fullName evidence="5">DBH-like monooxygenase protein 1</fullName>
    </submittedName>
</protein>
<gene>
    <name evidence="5" type="ORF">Ocin01_11723</name>
</gene>
<dbReference type="PANTHER" id="PTHR10157">
    <property type="entry name" value="DOPAMINE BETA HYDROXYLASE RELATED"/>
    <property type="match status" value="1"/>
</dbReference>